<evidence type="ECO:0000256" key="4">
    <source>
        <dbReference type="ARBA" id="ARBA00023315"/>
    </source>
</evidence>
<dbReference type="EMBL" id="CABPRJ010000001">
    <property type="protein sequence ID" value="VVC24302.1"/>
    <property type="molecule type" value="Genomic_DNA"/>
</dbReference>
<sequence length="258" mass="30154">MAVWQEIAFVAFFISLPFLYDTRRSFRYHFRLATFTVLAALTSLLAVFHYKHRARLIAYFGQQISDLLCIEWRLRGKKNLKSKRSRVAIINYQTDIDILGLLHLNYFETELNIISETNLINLWPFSFFPWLLSLALCPIQFFNTSLELLYLSPTIIDLGPTIILPSTKMSNEETIKMALKKKLPIQPIVYSKCYFINKEKHLFEPGRTIISVMPIIETDGLLESDVSEFSNEISTRIRAEYDCISKITELRDYQTPYL</sequence>
<keyword evidence="5" id="KW-0812">Transmembrane</keyword>
<keyword evidence="4" id="KW-0012">Acyltransferase</keyword>
<name>A0A5E4LXJ3_9HEMI</name>
<gene>
    <name evidence="6" type="ORF">CINCED_3A003734</name>
</gene>
<dbReference type="SUPFAM" id="SSF69593">
    <property type="entry name" value="Glycerol-3-phosphate (1)-acyltransferase"/>
    <property type="match status" value="1"/>
</dbReference>
<organism evidence="6 7">
    <name type="scientific">Cinara cedri</name>
    <dbReference type="NCBI Taxonomy" id="506608"/>
    <lineage>
        <taxon>Eukaryota</taxon>
        <taxon>Metazoa</taxon>
        <taxon>Ecdysozoa</taxon>
        <taxon>Arthropoda</taxon>
        <taxon>Hexapoda</taxon>
        <taxon>Insecta</taxon>
        <taxon>Pterygota</taxon>
        <taxon>Neoptera</taxon>
        <taxon>Paraneoptera</taxon>
        <taxon>Hemiptera</taxon>
        <taxon>Sternorrhyncha</taxon>
        <taxon>Aphidomorpha</taxon>
        <taxon>Aphidoidea</taxon>
        <taxon>Aphididae</taxon>
        <taxon>Lachninae</taxon>
        <taxon>Cinara</taxon>
    </lineage>
</organism>
<evidence type="ECO:0000313" key="7">
    <source>
        <dbReference type="Proteomes" id="UP000325440"/>
    </source>
</evidence>
<evidence type="ECO:0000256" key="1">
    <source>
        <dbReference type="ARBA" id="ARBA00004728"/>
    </source>
</evidence>
<dbReference type="Proteomes" id="UP000325440">
    <property type="component" value="Unassembled WGS sequence"/>
</dbReference>
<evidence type="ECO:0000313" key="6">
    <source>
        <dbReference type="EMBL" id="VVC24302.1"/>
    </source>
</evidence>
<evidence type="ECO:0000256" key="5">
    <source>
        <dbReference type="SAM" id="Phobius"/>
    </source>
</evidence>
<feature type="transmembrane region" description="Helical" evidence="5">
    <location>
        <begin position="30"/>
        <end position="50"/>
    </location>
</feature>
<accession>A0A5E4LXJ3</accession>
<dbReference type="GO" id="GO:0005783">
    <property type="term" value="C:endoplasmic reticulum"/>
    <property type="evidence" value="ECO:0007669"/>
    <property type="project" value="TreeGrafter"/>
</dbReference>
<proteinExistence type="predicted"/>
<keyword evidence="3" id="KW-0808">Transferase</keyword>
<dbReference type="EC" id="2.3.1.51" evidence="2"/>
<keyword evidence="5" id="KW-1133">Transmembrane helix</keyword>
<dbReference type="GO" id="GO:0006654">
    <property type="term" value="P:phosphatidic acid biosynthetic process"/>
    <property type="evidence" value="ECO:0007669"/>
    <property type="project" value="TreeGrafter"/>
</dbReference>
<dbReference type="PANTHER" id="PTHR10434:SF11">
    <property type="entry name" value="1-ACYL-SN-GLYCEROL-3-PHOSPHATE ACYLTRANSFERASE"/>
    <property type="match status" value="1"/>
</dbReference>
<dbReference type="OrthoDB" id="202234at2759"/>
<dbReference type="PANTHER" id="PTHR10434">
    <property type="entry name" value="1-ACYL-SN-GLYCEROL-3-PHOSPHATE ACYLTRANSFERASE"/>
    <property type="match status" value="1"/>
</dbReference>
<evidence type="ECO:0000256" key="3">
    <source>
        <dbReference type="ARBA" id="ARBA00022679"/>
    </source>
</evidence>
<feature type="transmembrane region" description="Helical" evidence="5">
    <location>
        <begin position="6"/>
        <end position="23"/>
    </location>
</feature>
<reference evidence="6 7" key="1">
    <citation type="submission" date="2019-08" db="EMBL/GenBank/DDBJ databases">
        <authorList>
            <person name="Alioto T."/>
            <person name="Alioto T."/>
            <person name="Gomez Garrido J."/>
        </authorList>
    </citation>
    <scope>NUCLEOTIDE SEQUENCE [LARGE SCALE GENOMIC DNA]</scope>
</reference>
<keyword evidence="7" id="KW-1185">Reference proteome</keyword>
<dbReference type="GO" id="GO:0003841">
    <property type="term" value="F:1-acylglycerol-3-phosphate O-acyltransferase activity"/>
    <property type="evidence" value="ECO:0007669"/>
    <property type="project" value="UniProtKB-EC"/>
</dbReference>
<protein>
    <recommendedName>
        <fullName evidence="2">1-acylglycerol-3-phosphate O-acyltransferase</fullName>
        <ecNumber evidence="2">2.3.1.51</ecNumber>
    </recommendedName>
</protein>
<comment type="pathway">
    <text evidence="1">Phospholipid metabolism; CDP-diacylglycerol biosynthesis; CDP-diacylglycerol from sn-glycerol 3-phosphate: step 2/3.</text>
</comment>
<evidence type="ECO:0000256" key="2">
    <source>
        <dbReference type="ARBA" id="ARBA00013211"/>
    </source>
</evidence>
<dbReference type="AlphaFoldDB" id="A0A5E4LXJ3"/>
<keyword evidence="5" id="KW-0472">Membrane</keyword>